<dbReference type="EMBL" id="KB445561">
    <property type="protein sequence ID" value="EMC93067.1"/>
    <property type="molecule type" value="Genomic_DNA"/>
</dbReference>
<dbReference type="RefSeq" id="XP_007679762.1">
    <property type="nucleotide sequence ID" value="XM_007681572.1"/>
</dbReference>
<dbReference type="GO" id="GO:0030008">
    <property type="term" value="C:TRAPP complex"/>
    <property type="evidence" value="ECO:0007669"/>
    <property type="project" value="TreeGrafter"/>
</dbReference>
<dbReference type="GO" id="GO:0005794">
    <property type="term" value="C:Golgi apparatus"/>
    <property type="evidence" value="ECO:0007669"/>
    <property type="project" value="TreeGrafter"/>
</dbReference>
<evidence type="ECO:0000256" key="1">
    <source>
        <dbReference type="SAM" id="MobiDB-lite"/>
    </source>
</evidence>
<sequence>MDSPQSPGGNSRRQGRNVSQPLVRRTTRGPLDAIDGPLAESVTSPSITSPLEDVSPAVSTEDLQPNPQLPEPALTERTKTEVNVGFLLDPNIYHALLTDDVHPAFLSSDQQPPPQARLEELLQPGHFRRAADAAAKELLRCDRTEADSILPLLYTRLACLVLISRSDIAALEATPLAEFLARNTPGARDCLPHVPWELRLLIVRLQALGTADGGRRCIMSLYSLASETRAMIRQALDYGNERERQVWSDRLHDLGLRVADALVEMGELETVERHLDTLIESDTDEIAYRKALLRIRLGNIVGARRCLENVHDGSRREALSALLITADGEYTKSISLWRQLVDRNQDYALSANNLAACMLYTGHITEARQILEQLADERPGLAASLFNLSTVYELCTERAGERKDMLAQRLATKQPSAAVGGWEKTNFDLKL</sequence>
<keyword evidence="3" id="KW-1185">Reference proteome</keyword>
<evidence type="ECO:0000313" key="2">
    <source>
        <dbReference type="EMBL" id="EMC93067.1"/>
    </source>
</evidence>
<dbReference type="SUPFAM" id="SSF48452">
    <property type="entry name" value="TPR-like"/>
    <property type="match status" value="1"/>
</dbReference>
<evidence type="ECO:0008006" key="4">
    <source>
        <dbReference type="Google" id="ProtNLM"/>
    </source>
</evidence>
<reference evidence="2 3" key="1">
    <citation type="journal article" date="2012" name="PLoS Pathog.">
        <title>Diverse lifestyles and strategies of plant pathogenesis encoded in the genomes of eighteen Dothideomycetes fungi.</title>
        <authorList>
            <person name="Ohm R.A."/>
            <person name="Feau N."/>
            <person name="Henrissat B."/>
            <person name="Schoch C.L."/>
            <person name="Horwitz B.A."/>
            <person name="Barry K.W."/>
            <person name="Condon B.J."/>
            <person name="Copeland A.C."/>
            <person name="Dhillon B."/>
            <person name="Glaser F."/>
            <person name="Hesse C.N."/>
            <person name="Kosti I."/>
            <person name="LaButti K."/>
            <person name="Lindquist E.A."/>
            <person name="Lucas S."/>
            <person name="Salamov A.A."/>
            <person name="Bradshaw R.E."/>
            <person name="Ciuffetti L."/>
            <person name="Hamelin R.C."/>
            <person name="Kema G.H.J."/>
            <person name="Lawrence C."/>
            <person name="Scott J.A."/>
            <person name="Spatafora J.W."/>
            <person name="Turgeon B.G."/>
            <person name="de Wit P.J.G.M."/>
            <person name="Zhong S."/>
            <person name="Goodwin S.B."/>
            <person name="Grigoriev I.V."/>
        </authorList>
    </citation>
    <scope>NUCLEOTIDE SEQUENCE [LARGE SCALE GENOMIC DNA]</scope>
    <source>
        <strain evidence="2 3">UAMH 10762</strain>
    </source>
</reference>
<dbReference type="Proteomes" id="UP000011761">
    <property type="component" value="Unassembled WGS sequence"/>
</dbReference>
<evidence type="ECO:0000313" key="3">
    <source>
        <dbReference type="Proteomes" id="UP000011761"/>
    </source>
</evidence>
<dbReference type="PANTHER" id="PTHR21581:SF6">
    <property type="entry name" value="TRAFFICKING PROTEIN PARTICLE COMPLEX SUBUNIT 12"/>
    <property type="match status" value="1"/>
</dbReference>
<dbReference type="KEGG" id="bcom:BAUCODRAFT_27350"/>
<dbReference type="OMA" id="KMQMARA"/>
<dbReference type="InterPro" id="IPR011990">
    <property type="entry name" value="TPR-like_helical_dom_sf"/>
</dbReference>
<dbReference type="AlphaFoldDB" id="M2LG98"/>
<name>M2LG98_BAUPA</name>
<dbReference type="HOGENOM" id="CLU_022275_0_0_1"/>
<proteinExistence type="predicted"/>
<dbReference type="Gene3D" id="1.25.40.10">
    <property type="entry name" value="Tetratricopeptide repeat domain"/>
    <property type="match status" value="1"/>
</dbReference>
<protein>
    <recommendedName>
        <fullName evidence="4">Tetratricopeptide repeat protein</fullName>
    </recommendedName>
</protein>
<feature type="compositionally biased region" description="Polar residues" evidence="1">
    <location>
        <begin position="57"/>
        <end position="66"/>
    </location>
</feature>
<feature type="compositionally biased region" description="Polar residues" evidence="1">
    <location>
        <begin position="1"/>
        <end position="20"/>
    </location>
</feature>
<organism evidence="2 3">
    <name type="scientific">Baudoinia panamericana (strain UAMH 10762)</name>
    <name type="common">Angels' share fungus</name>
    <name type="synonym">Baudoinia compniacensis (strain UAMH 10762)</name>
    <dbReference type="NCBI Taxonomy" id="717646"/>
    <lineage>
        <taxon>Eukaryota</taxon>
        <taxon>Fungi</taxon>
        <taxon>Dikarya</taxon>
        <taxon>Ascomycota</taxon>
        <taxon>Pezizomycotina</taxon>
        <taxon>Dothideomycetes</taxon>
        <taxon>Dothideomycetidae</taxon>
        <taxon>Mycosphaerellales</taxon>
        <taxon>Teratosphaeriaceae</taxon>
        <taxon>Baudoinia</taxon>
    </lineage>
</organism>
<accession>M2LG98</accession>
<dbReference type="STRING" id="717646.M2LG98"/>
<gene>
    <name evidence="2" type="ORF">BAUCODRAFT_27350</name>
</gene>
<dbReference type="eggNOG" id="KOG2796">
    <property type="taxonomic scope" value="Eukaryota"/>
</dbReference>
<feature type="region of interest" description="Disordered" evidence="1">
    <location>
        <begin position="1"/>
        <end position="77"/>
    </location>
</feature>
<dbReference type="GeneID" id="19110555"/>
<dbReference type="PANTHER" id="PTHR21581">
    <property type="entry name" value="D-ALANYL-D-ALANINE CARBOXYPEPTIDASE"/>
    <property type="match status" value="1"/>
</dbReference>
<dbReference type="OrthoDB" id="428342at2759"/>